<accession>A0A6S6TT38</accession>
<dbReference type="InterPro" id="IPR035952">
    <property type="entry name" value="Rhomboid-like_sf"/>
</dbReference>
<feature type="transmembrane region" description="Helical" evidence="5">
    <location>
        <begin position="36"/>
        <end position="58"/>
    </location>
</feature>
<evidence type="ECO:0000256" key="5">
    <source>
        <dbReference type="SAM" id="Phobius"/>
    </source>
</evidence>
<evidence type="ECO:0000256" key="1">
    <source>
        <dbReference type="ARBA" id="ARBA00004141"/>
    </source>
</evidence>
<evidence type="ECO:0000256" key="2">
    <source>
        <dbReference type="ARBA" id="ARBA00022692"/>
    </source>
</evidence>
<feature type="transmembrane region" description="Helical" evidence="5">
    <location>
        <begin position="12"/>
        <end position="29"/>
    </location>
</feature>
<dbReference type="AlphaFoldDB" id="A0A6S6TT38"/>
<name>A0A6S6TT38_9BACT</name>
<protein>
    <recommendedName>
        <fullName evidence="7">Peptidase S54 rhomboid domain-containing protein</fullName>
    </recommendedName>
</protein>
<evidence type="ECO:0000256" key="4">
    <source>
        <dbReference type="ARBA" id="ARBA00023136"/>
    </source>
</evidence>
<dbReference type="SUPFAM" id="SSF144091">
    <property type="entry name" value="Rhomboid-like"/>
    <property type="match status" value="1"/>
</dbReference>
<reference evidence="6" key="1">
    <citation type="submission" date="2020-01" db="EMBL/GenBank/DDBJ databases">
        <authorList>
            <person name="Meier V. D."/>
            <person name="Meier V D."/>
        </authorList>
    </citation>
    <scope>NUCLEOTIDE SEQUENCE</scope>
    <source>
        <strain evidence="6">HLG_WM_MAG_02</strain>
    </source>
</reference>
<evidence type="ECO:0000313" key="6">
    <source>
        <dbReference type="EMBL" id="CAA6825881.1"/>
    </source>
</evidence>
<keyword evidence="2 5" id="KW-0812">Transmembrane</keyword>
<proteinExistence type="predicted"/>
<keyword evidence="4 5" id="KW-0472">Membrane</keyword>
<dbReference type="EMBL" id="CACVAZ010000200">
    <property type="protein sequence ID" value="CAA6825881.1"/>
    <property type="molecule type" value="Genomic_DNA"/>
</dbReference>
<sequence>MIGFAFPSIDVSAHVGGLVAGMVGGFMIAKNPKYLWVYLGISLFLLWLGHAYLMGLYAD</sequence>
<comment type="subcellular location">
    <subcellularLocation>
        <location evidence="1">Membrane</location>
        <topology evidence="1">Multi-pass membrane protein</topology>
    </subcellularLocation>
</comment>
<organism evidence="6">
    <name type="scientific">uncultured Sulfurovum sp</name>
    <dbReference type="NCBI Taxonomy" id="269237"/>
    <lineage>
        <taxon>Bacteria</taxon>
        <taxon>Pseudomonadati</taxon>
        <taxon>Campylobacterota</taxon>
        <taxon>Epsilonproteobacteria</taxon>
        <taxon>Campylobacterales</taxon>
        <taxon>Sulfurovaceae</taxon>
        <taxon>Sulfurovum</taxon>
        <taxon>environmental samples</taxon>
    </lineage>
</organism>
<evidence type="ECO:0008006" key="7">
    <source>
        <dbReference type="Google" id="ProtNLM"/>
    </source>
</evidence>
<evidence type="ECO:0000256" key="3">
    <source>
        <dbReference type="ARBA" id="ARBA00022989"/>
    </source>
</evidence>
<gene>
    <name evidence="6" type="ORF">HELGO_WM25186</name>
</gene>
<keyword evidence="3 5" id="KW-1133">Transmembrane helix</keyword>
<dbReference type="GO" id="GO:0016020">
    <property type="term" value="C:membrane"/>
    <property type="evidence" value="ECO:0007669"/>
    <property type="project" value="UniProtKB-SubCell"/>
</dbReference>